<reference evidence="1" key="1">
    <citation type="submission" date="2020-04" db="EMBL/GenBank/DDBJ databases">
        <authorList>
            <person name="Alioto T."/>
            <person name="Alioto T."/>
            <person name="Gomez Garrido J."/>
        </authorList>
    </citation>
    <scope>NUCLEOTIDE SEQUENCE</scope>
    <source>
        <strain evidence="1">A484AB</strain>
    </source>
</reference>
<gene>
    <name evidence="1" type="ORF">PACLA_8A068956</name>
</gene>
<proteinExistence type="predicted"/>
<comment type="caution">
    <text evidence="1">The sequence shown here is derived from an EMBL/GenBank/DDBJ whole genome shotgun (WGS) entry which is preliminary data.</text>
</comment>
<protein>
    <submittedName>
        <fullName evidence="1">Uncharacterized protein</fullName>
    </submittedName>
</protein>
<dbReference type="AlphaFoldDB" id="A0A7D9JWE9"/>
<organism evidence="1 2">
    <name type="scientific">Paramuricea clavata</name>
    <name type="common">Red gorgonian</name>
    <name type="synonym">Violescent sea-whip</name>
    <dbReference type="NCBI Taxonomy" id="317549"/>
    <lineage>
        <taxon>Eukaryota</taxon>
        <taxon>Metazoa</taxon>
        <taxon>Cnidaria</taxon>
        <taxon>Anthozoa</taxon>
        <taxon>Octocorallia</taxon>
        <taxon>Malacalcyonacea</taxon>
        <taxon>Plexauridae</taxon>
        <taxon>Paramuricea</taxon>
    </lineage>
</organism>
<evidence type="ECO:0000313" key="2">
    <source>
        <dbReference type="Proteomes" id="UP001152795"/>
    </source>
</evidence>
<evidence type="ECO:0000313" key="1">
    <source>
        <dbReference type="EMBL" id="CAB4037127.1"/>
    </source>
</evidence>
<keyword evidence="2" id="KW-1185">Reference proteome</keyword>
<accession>A0A7D9JWE9</accession>
<name>A0A7D9JWE9_PARCT</name>
<dbReference type="EMBL" id="CACRXK020022765">
    <property type="protein sequence ID" value="CAB4037127.1"/>
    <property type="molecule type" value="Genomic_DNA"/>
</dbReference>
<dbReference type="Proteomes" id="UP001152795">
    <property type="component" value="Unassembled WGS sequence"/>
</dbReference>
<sequence>MFKDMTDTTKMLENLGNVVPREDILQLLEKAKIDRKEQIDKWTNEYEAAARCELRKYMEFERLREKIEREQENAKKLCENIMKWKKEAETARKEKGEAAEKKSLYQNKIAEENEKIPVINEYIKMFTNTIEGEN</sequence>